<dbReference type="EMBL" id="BQNB010011107">
    <property type="protein sequence ID" value="GJS86221.1"/>
    <property type="molecule type" value="Genomic_DNA"/>
</dbReference>
<gene>
    <name evidence="3" type="ORF">Tco_0752762</name>
</gene>
<protein>
    <submittedName>
        <fullName evidence="3">OTU domain-containing protein</fullName>
    </submittedName>
</protein>
<comment type="caution">
    <text evidence="3">The sequence shown here is derived from an EMBL/GenBank/DDBJ whole genome shotgun (WGS) entry which is preliminary data.</text>
</comment>
<sequence length="172" mass="20007">MDGVMSYAEAYKIVAERNHLNYQMEATYEPYDETEILNERHDYREMIGDGNCVVRSVADQFWENQELHDEVRQAGVARLIKFRELYEAVYEENPINGLSYDEYVRHIARPNVDIHPFFTQAICDAYGVRIIEMVSDANYCIAEFTPTDGEVTATIRLISSSRHTDSMYLLDD</sequence>
<evidence type="ECO:0000256" key="1">
    <source>
        <dbReference type="ARBA" id="ARBA00010407"/>
    </source>
</evidence>
<dbReference type="Pfam" id="PF02338">
    <property type="entry name" value="OTU"/>
    <property type="match status" value="1"/>
</dbReference>
<keyword evidence="4" id="KW-1185">Reference proteome</keyword>
<accession>A0ABQ4ZAD7</accession>
<reference evidence="3" key="1">
    <citation type="journal article" date="2022" name="Int. J. Mol. Sci.">
        <title>Draft Genome of Tanacetum Coccineum: Genomic Comparison of Closely Related Tanacetum-Family Plants.</title>
        <authorList>
            <person name="Yamashiro T."/>
            <person name="Shiraishi A."/>
            <person name="Nakayama K."/>
            <person name="Satake H."/>
        </authorList>
    </citation>
    <scope>NUCLEOTIDE SEQUENCE</scope>
</reference>
<feature type="domain" description="OTU" evidence="2">
    <location>
        <begin position="48"/>
        <end position="111"/>
    </location>
</feature>
<dbReference type="SUPFAM" id="SSF54001">
    <property type="entry name" value="Cysteine proteinases"/>
    <property type="match status" value="1"/>
</dbReference>
<name>A0ABQ4ZAD7_9ASTR</name>
<dbReference type="Proteomes" id="UP001151760">
    <property type="component" value="Unassembled WGS sequence"/>
</dbReference>
<reference evidence="3" key="2">
    <citation type="submission" date="2022-01" db="EMBL/GenBank/DDBJ databases">
        <authorList>
            <person name="Yamashiro T."/>
            <person name="Shiraishi A."/>
            <person name="Satake H."/>
            <person name="Nakayama K."/>
        </authorList>
    </citation>
    <scope>NUCLEOTIDE SEQUENCE</scope>
</reference>
<evidence type="ECO:0000259" key="2">
    <source>
        <dbReference type="Pfam" id="PF02338"/>
    </source>
</evidence>
<dbReference type="InterPro" id="IPR038765">
    <property type="entry name" value="Papain-like_cys_pep_sf"/>
</dbReference>
<organism evidence="3 4">
    <name type="scientific">Tanacetum coccineum</name>
    <dbReference type="NCBI Taxonomy" id="301880"/>
    <lineage>
        <taxon>Eukaryota</taxon>
        <taxon>Viridiplantae</taxon>
        <taxon>Streptophyta</taxon>
        <taxon>Embryophyta</taxon>
        <taxon>Tracheophyta</taxon>
        <taxon>Spermatophyta</taxon>
        <taxon>Magnoliopsida</taxon>
        <taxon>eudicotyledons</taxon>
        <taxon>Gunneridae</taxon>
        <taxon>Pentapetalae</taxon>
        <taxon>asterids</taxon>
        <taxon>campanulids</taxon>
        <taxon>Asterales</taxon>
        <taxon>Asteraceae</taxon>
        <taxon>Asteroideae</taxon>
        <taxon>Anthemideae</taxon>
        <taxon>Anthemidinae</taxon>
        <taxon>Tanacetum</taxon>
    </lineage>
</organism>
<comment type="similarity">
    <text evidence="1">Belongs to the peptidase C85 family.</text>
</comment>
<evidence type="ECO:0000313" key="3">
    <source>
        <dbReference type="EMBL" id="GJS86221.1"/>
    </source>
</evidence>
<dbReference type="PANTHER" id="PTHR12419">
    <property type="entry name" value="OTU DOMAIN CONTAINING PROTEIN"/>
    <property type="match status" value="1"/>
</dbReference>
<dbReference type="InterPro" id="IPR003323">
    <property type="entry name" value="OTU_dom"/>
</dbReference>
<dbReference type="InterPro" id="IPR050704">
    <property type="entry name" value="Peptidase_C85-like"/>
</dbReference>
<dbReference type="Gene3D" id="3.90.70.80">
    <property type="match status" value="1"/>
</dbReference>
<evidence type="ECO:0000313" key="4">
    <source>
        <dbReference type="Proteomes" id="UP001151760"/>
    </source>
</evidence>
<proteinExistence type="inferred from homology"/>